<feature type="chain" id="PRO_5015704955" description="Hydrophobin" evidence="1">
    <location>
        <begin position="17"/>
        <end position="109"/>
    </location>
</feature>
<gene>
    <name evidence="2" type="ORF">BS50DRAFT_567597</name>
</gene>
<evidence type="ECO:0000256" key="1">
    <source>
        <dbReference type="SAM" id="SignalP"/>
    </source>
</evidence>
<evidence type="ECO:0000313" key="2">
    <source>
        <dbReference type="EMBL" id="PSN74817.1"/>
    </source>
</evidence>
<dbReference type="Proteomes" id="UP000240883">
    <property type="component" value="Unassembled WGS sequence"/>
</dbReference>
<dbReference type="OrthoDB" id="3692961at2759"/>
<accession>A0A2T2PAY3</accession>
<proteinExistence type="predicted"/>
<keyword evidence="1" id="KW-0732">Signal</keyword>
<protein>
    <recommendedName>
        <fullName evidence="4">Hydrophobin</fullName>
    </recommendedName>
</protein>
<name>A0A2T2PAY3_CORCC</name>
<feature type="signal peptide" evidence="1">
    <location>
        <begin position="1"/>
        <end position="16"/>
    </location>
</feature>
<evidence type="ECO:0000313" key="3">
    <source>
        <dbReference type="Proteomes" id="UP000240883"/>
    </source>
</evidence>
<sequence length="109" mass="11715">MRIFLCLAALVALVVSAPHPQDDLSEIDTSVSPTIVTPTVAMPLSTSLNIPVTVPSIFPTDLPILNITSTSRKRKSHWEPIPIFSKSCDCPALATVPYPCWATDSLQVG</sequence>
<organism evidence="2 3">
    <name type="scientific">Corynespora cassiicola Philippines</name>
    <dbReference type="NCBI Taxonomy" id="1448308"/>
    <lineage>
        <taxon>Eukaryota</taxon>
        <taxon>Fungi</taxon>
        <taxon>Dikarya</taxon>
        <taxon>Ascomycota</taxon>
        <taxon>Pezizomycotina</taxon>
        <taxon>Dothideomycetes</taxon>
        <taxon>Pleosporomycetidae</taxon>
        <taxon>Pleosporales</taxon>
        <taxon>Corynesporascaceae</taxon>
        <taxon>Corynespora</taxon>
    </lineage>
</organism>
<reference evidence="2 3" key="1">
    <citation type="journal article" date="2018" name="Front. Microbiol.">
        <title>Genome-Wide Analysis of Corynespora cassiicola Leaf Fall Disease Putative Effectors.</title>
        <authorList>
            <person name="Lopez D."/>
            <person name="Ribeiro S."/>
            <person name="Label P."/>
            <person name="Fumanal B."/>
            <person name="Venisse J.S."/>
            <person name="Kohler A."/>
            <person name="de Oliveira R.R."/>
            <person name="Labutti K."/>
            <person name="Lipzen A."/>
            <person name="Lail K."/>
            <person name="Bauer D."/>
            <person name="Ohm R.A."/>
            <person name="Barry K.W."/>
            <person name="Spatafora J."/>
            <person name="Grigoriev I.V."/>
            <person name="Martin F.M."/>
            <person name="Pujade-Renaud V."/>
        </authorList>
    </citation>
    <scope>NUCLEOTIDE SEQUENCE [LARGE SCALE GENOMIC DNA]</scope>
    <source>
        <strain evidence="2 3">Philippines</strain>
    </source>
</reference>
<evidence type="ECO:0008006" key="4">
    <source>
        <dbReference type="Google" id="ProtNLM"/>
    </source>
</evidence>
<dbReference type="AlphaFoldDB" id="A0A2T2PAY3"/>
<dbReference type="EMBL" id="KZ678128">
    <property type="protein sequence ID" value="PSN74817.1"/>
    <property type="molecule type" value="Genomic_DNA"/>
</dbReference>
<keyword evidence="3" id="KW-1185">Reference proteome</keyword>